<dbReference type="AlphaFoldDB" id="A0A292ZGZ4"/>
<feature type="region of interest" description="Disordered" evidence="1">
    <location>
        <begin position="75"/>
        <end position="95"/>
    </location>
</feature>
<proteinExistence type="predicted"/>
<evidence type="ECO:0000256" key="1">
    <source>
        <dbReference type="SAM" id="MobiDB-lite"/>
    </source>
</evidence>
<evidence type="ECO:0000313" key="2">
    <source>
        <dbReference type="EMBL" id="GAY23992.1"/>
    </source>
</evidence>
<sequence length="95" mass="10351">MAGIIEPCAGAQLQGRFDLALISRRNVRLPSILPDSAARHAKQHLSGMLRMPLPSAFHTGNLFILQICLVRSDREGYEPHQGPTQGRAAVRRGGP</sequence>
<dbReference type="EMBL" id="BEWI01000032">
    <property type="protein sequence ID" value="GAY23992.1"/>
    <property type="molecule type" value="Genomic_DNA"/>
</dbReference>
<protein>
    <submittedName>
        <fullName evidence="2">Uncharacterized protein</fullName>
    </submittedName>
</protein>
<organism evidence="2 3">
    <name type="scientific">Sphingobium fuliginis (strain ATCC 27551)</name>
    <dbReference type="NCBI Taxonomy" id="336203"/>
    <lineage>
        <taxon>Bacteria</taxon>
        <taxon>Pseudomonadati</taxon>
        <taxon>Pseudomonadota</taxon>
        <taxon>Alphaproteobacteria</taxon>
        <taxon>Sphingomonadales</taxon>
        <taxon>Sphingomonadaceae</taxon>
        <taxon>Sphingobium</taxon>
    </lineage>
</organism>
<dbReference type="Proteomes" id="UP000221538">
    <property type="component" value="Unassembled WGS sequence"/>
</dbReference>
<name>A0A292ZGZ4_SPHSA</name>
<accession>A0A292ZGZ4</accession>
<reference evidence="2 3" key="1">
    <citation type="journal article" date="2013" name="Biodegradation">
        <title>Occurrence of 4-tert-butylphenol (4-t-BP) biodegradation in an aquatic sample caused by the presence of Spirodela polyrrhiza and isolation of a 4-t-BP-utilizing bacterium.</title>
        <authorList>
            <person name="Ogata Y."/>
            <person name="Toyama T."/>
            <person name="Yu N."/>
            <person name="Wang X."/>
            <person name="Sei K."/>
            <person name="Ike M."/>
        </authorList>
    </citation>
    <scope>NUCLEOTIDE SEQUENCE [LARGE SCALE GENOMIC DNA]</scope>
    <source>
        <strain evidence="2 3">OMI</strain>
    </source>
</reference>
<reference evidence="2 3" key="2">
    <citation type="journal article" date="2013" name="Environ. Sci. Technol.">
        <title>The 4-tert-butylphenol-utilizing bacterium Sphingobium fuliginis OMI can degrade bisphenols via phenolic ring hydroxylation and meta-cleavage pathway.</title>
        <authorList>
            <person name="Ogata Y."/>
            <person name="Goda S."/>
            <person name="Toyama T."/>
            <person name="Sei K."/>
            <person name="Ike M."/>
        </authorList>
    </citation>
    <scope>NUCLEOTIDE SEQUENCE [LARGE SCALE GENOMIC DNA]</scope>
    <source>
        <strain evidence="2 3">OMI</strain>
    </source>
</reference>
<comment type="caution">
    <text evidence="2">The sequence shown here is derived from an EMBL/GenBank/DDBJ whole genome shotgun (WGS) entry which is preliminary data.</text>
</comment>
<gene>
    <name evidence="2" type="ORF">SFOMI_4570</name>
</gene>
<evidence type="ECO:0000313" key="3">
    <source>
        <dbReference type="Proteomes" id="UP000221538"/>
    </source>
</evidence>